<keyword evidence="1" id="KW-1133">Transmembrane helix</keyword>
<name>A0A9X5BIX2_9FIRM</name>
<evidence type="ECO:0000256" key="1">
    <source>
        <dbReference type="SAM" id="Phobius"/>
    </source>
</evidence>
<dbReference type="Proteomes" id="UP001154420">
    <property type="component" value="Unassembled WGS sequence"/>
</dbReference>
<keyword evidence="3" id="KW-1185">Reference proteome</keyword>
<dbReference type="RefSeq" id="WP_160561625.1">
    <property type="nucleotide sequence ID" value="NZ_QZDT01000044.1"/>
</dbReference>
<proteinExistence type="predicted"/>
<reference evidence="2" key="1">
    <citation type="submission" date="2018-09" db="EMBL/GenBank/DDBJ databases">
        <title>Murine metabolic-syndrome-specific gut microbial biobank.</title>
        <authorList>
            <person name="Liu C."/>
        </authorList>
    </citation>
    <scope>NUCLEOTIDE SEQUENCE</scope>
    <source>
        <strain evidence="2">D42-62</strain>
    </source>
</reference>
<keyword evidence="1" id="KW-0472">Membrane</keyword>
<dbReference type="EMBL" id="QZDT01000044">
    <property type="protein sequence ID" value="NBJ94608.1"/>
    <property type="molecule type" value="Genomic_DNA"/>
</dbReference>
<organism evidence="2 3">
    <name type="scientific">Parablautia muri</name>
    <dbReference type="NCBI Taxonomy" id="2320879"/>
    <lineage>
        <taxon>Bacteria</taxon>
        <taxon>Bacillati</taxon>
        <taxon>Bacillota</taxon>
        <taxon>Clostridia</taxon>
        <taxon>Lachnospirales</taxon>
        <taxon>Lachnospiraceae</taxon>
        <taxon>Parablautia</taxon>
    </lineage>
</organism>
<feature type="transmembrane region" description="Helical" evidence="1">
    <location>
        <begin position="241"/>
        <end position="266"/>
    </location>
</feature>
<feature type="transmembrane region" description="Helical" evidence="1">
    <location>
        <begin position="299"/>
        <end position="319"/>
    </location>
</feature>
<sequence>MAYNKYAKLLTACTIIVIFELLMLNIDVSLATDDGAHSFEMPYDFAVYMDAVDGDALKSIQDFETQESALLADTRLVRTLDAAIQWEGQEFNRLVHVMPESSYYNLTGNLLGLQSGEIVVLSQIDRNYYDIGTQVENGIEWGVQPPGPVPFLVGDKVYTRTVVKVIWEIVYNIEDQTQRTYIIVDEDYEDIVREVRYDQMKYFISVSSPDSLSTVYNRLLENSPVITVKEENLELQAQNRLVVSVLILLAVMLLLFSFVSLILLRINQEIREEKRKYRNLFSIGYTYAQLQGELRKEMATLFFVPLVLGASISIMYVLLANSRISLRQVAVVLEWRLCSLLPNIFFTGWQQGRWADNT</sequence>
<keyword evidence="1" id="KW-0812">Transmembrane</keyword>
<evidence type="ECO:0000313" key="2">
    <source>
        <dbReference type="EMBL" id="NBJ94608.1"/>
    </source>
</evidence>
<dbReference type="AlphaFoldDB" id="A0A9X5BIX2"/>
<comment type="caution">
    <text evidence="2">The sequence shown here is derived from an EMBL/GenBank/DDBJ whole genome shotgun (WGS) entry which is preliminary data.</text>
</comment>
<evidence type="ECO:0008006" key="4">
    <source>
        <dbReference type="Google" id="ProtNLM"/>
    </source>
</evidence>
<gene>
    <name evidence="2" type="ORF">D5281_19015</name>
</gene>
<evidence type="ECO:0000313" key="3">
    <source>
        <dbReference type="Proteomes" id="UP001154420"/>
    </source>
</evidence>
<dbReference type="PANTHER" id="PTHR46795">
    <property type="entry name" value="ABC TRANSPORTER PERMEASE-RELATED-RELATED"/>
    <property type="match status" value="1"/>
</dbReference>
<dbReference type="PANTHER" id="PTHR46795:SF3">
    <property type="entry name" value="ABC TRANSPORTER PERMEASE"/>
    <property type="match status" value="1"/>
</dbReference>
<dbReference type="OrthoDB" id="2011232at2"/>
<accession>A0A9X5BIX2</accession>
<dbReference type="InterPro" id="IPR052536">
    <property type="entry name" value="ABC-4_Integral_Memb_Prot"/>
</dbReference>
<protein>
    <recommendedName>
        <fullName evidence="4">ABC3 transporter permease protein domain-containing protein</fullName>
    </recommendedName>
</protein>